<protein>
    <submittedName>
        <fullName evidence="1">Dinitrogenase iron-molybdenum cofactor</fullName>
    </submittedName>
</protein>
<proteinExistence type="predicted"/>
<dbReference type="AlphaFoldDB" id="A0A239A0Y8"/>
<gene>
    <name evidence="1" type="ORF">SAMN04488503_1722</name>
</gene>
<dbReference type="SUPFAM" id="SSF53146">
    <property type="entry name" value="Nitrogenase accessory factor-like"/>
    <property type="match status" value="1"/>
</dbReference>
<reference evidence="1 2" key="1">
    <citation type="submission" date="2017-06" db="EMBL/GenBank/DDBJ databases">
        <authorList>
            <person name="Kim H.J."/>
            <person name="Triplett B.A."/>
        </authorList>
    </citation>
    <scope>NUCLEOTIDE SEQUENCE [LARGE SCALE GENOMIC DNA]</scope>
    <source>
        <strain evidence="1 2">DSM 13116</strain>
    </source>
</reference>
<sequence length="128" mass="14155">MGKKILVTLYRDEVAPRFDLTTEVLLVTVNAEGREAKRQELVLAHSSADDLCDLILDREVSVVITGGMEEEHYHYLRWKRLAVLDGIAGPAEEALRLYLEDRLESGAILFPRGPGGEAAQAAAEQDHA</sequence>
<dbReference type="EMBL" id="FZOC01000003">
    <property type="protein sequence ID" value="SNR88684.1"/>
    <property type="molecule type" value="Genomic_DNA"/>
</dbReference>
<organism evidence="1 2">
    <name type="scientific">Humidesulfovibrio mexicanus</name>
    <dbReference type="NCBI Taxonomy" id="147047"/>
    <lineage>
        <taxon>Bacteria</taxon>
        <taxon>Pseudomonadati</taxon>
        <taxon>Thermodesulfobacteriota</taxon>
        <taxon>Desulfovibrionia</taxon>
        <taxon>Desulfovibrionales</taxon>
        <taxon>Desulfovibrionaceae</taxon>
        <taxon>Humidesulfovibrio</taxon>
    </lineage>
</organism>
<dbReference type="RefSeq" id="WP_089273742.1">
    <property type="nucleotide sequence ID" value="NZ_FZOC01000003.1"/>
</dbReference>
<dbReference type="OrthoDB" id="5457537at2"/>
<dbReference type="Gene3D" id="3.30.420.130">
    <property type="entry name" value="Dinitrogenase iron-molybdenum cofactor biosynthesis domain"/>
    <property type="match status" value="1"/>
</dbReference>
<name>A0A239A0Y8_9BACT</name>
<keyword evidence="2" id="KW-1185">Reference proteome</keyword>
<dbReference type="Proteomes" id="UP000198324">
    <property type="component" value="Unassembled WGS sequence"/>
</dbReference>
<accession>A0A239A0Y8</accession>
<dbReference type="InterPro" id="IPR036105">
    <property type="entry name" value="DiNase_FeMo-co_biosyn_sf"/>
</dbReference>
<evidence type="ECO:0000313" key="1">
    <source>
        <dbReference type="EMBL" id="SNR88684.1"/>
    </source>
</evidence>
<evidence type="ECO:0000313" key="2">
    <source>
        <dbReference type="Proteomes" id="UP000198324"/>
    </source>
</evidence>